<name>A0A0H2X5N0_XANC8</name>
<dbReference type="AlphaFoldDB" id="A0A0H2X5N0"/>
<dbReference type="KEGG" id="xcb:XC_1390"/>
<gene>
    <name evidence="1" type="ordered locus">XC_1390</name>
</gene>
<reference evidence="1 2" key="1">
    <citation type="journal article" date="2005" name="Genome Res.">
        <title>Comparative and functional genomic analyses of the pathogenicity of phytopathogen Xanthomonas campestris pv. campestris.</title>
        <authorList>
            <person name="Qian W."/>
            <person name="Jia Y."/>
            <person name="Ren S.X."/>
            <person name="He Y.Q."/>
            <person name="Feng J.X."/>
            <person name="Lu L.F."/>
            <person name="Sun Q."/>
            <person name="Ying G."/>
            <person name="Tang D.J."/>
            <person name="Tang H."/>
            <person name="Wu W."/>
            <person name="Hao P."/>
            <person name="Wang L."/>
            <person name="Jiang B.L."/>
            <person name="Zeng S."/>
            <person name="Gu W.Y."/>
            <person name="Lu G."/>
            <person name="Rong L."/>
            <person name="Tian Y."/>
            <person name="Yao Z."/>
            <person name="Fu G."/>
            <person name="Chen B."/>
            <person name="Fang R."/>
            <person name="Qiang B."/>
            <person name="Chen Z."/>
            <person name="Zhao G.P."/>
            <person name="Tang J.L."/>
            <person name="He C."/>
        </authorList>
    </citation>
    <scope>NUCLEOTIDE SEQUENCE [LARGE SCALE GENOMIC DNA]</scope>
    <source>
        <strain evidence="1 2">8004</strain>
    </source>
</reference>
<accession>A0A0H2X5N0</accession>
<sequence>MYLLRKFQFPVKTAMVVGYVLVIREAVVLWI</sequence>
<proteinExistence type="predicted"/>
<evidence type="ECO:0000313" key="2">
    <source>
        <dbReference type="Proteomes" id="UP000000420"/>
    </source>
</evidence>
<organism evidence="1 2">
    <name type="scientific">Xanthomonas campestris pv. campestris (strain 8004)</name>
    <dbReference type="NCBI Taxonomy" id="314565"/>
    <lineage>
        <taxon>Bacteria</taxon>
        <taxon>Pseudomonadati</taxon>
        <taxon>Pseudomonadota</taxon>
        <taxon>Gammaproteobacteria</taxon>
        <taxon>Lysobacterales</taxon>
        <taxon>Lysobacteraceae</taxon>
        <taxon>Xanthomonas</taxon>
    </lineage>
</organism>
<protein>
    <submittedName>
        <fullName evidence="1">Uncharacterized protein</fullName>
    </submittedName>
</protein>
<evidence type="ECO:0000313" key="1">
    <source>
        <dbReference type="EMBL" id="AAY48459.1"/>
    </source>
</evidence>
<dbReference type="Proteomes" id="UP000000420">
    <property type="component" value="Chromosome"/>
</dbReference>
<dbReference type="HOGENOM" id="CLU_3399131_0_0_6"/>
<dbReference type="EMBL" id="CP000050">
    <property type="protein sequence ID" value="AAY48459.1"/>
    <property type="molecule type" value="Genomic_DNA"/>
</dbReference>